<name>A0A8H3HBH6_9AGAM</name>
<dbReference type="AlphaFoldDB" id="A0A8H3HBH6"/>
<organism evidence="2 3">
    <name type="scientific">Rhizoctonia solani</name>
    <dbReference type="NCBI Taxonomy" id="456999"/>
    <lineage>
        <taxon>Eukaryota</taxon>
        <taxon>Fungi</taxon>
        <taxon>Dikarya</taxon>
        <taxon>Basidiomycota</taxon>
        <taxon>Agaricomycotina</taxon>
        <taxon>Agaricomycetes</taxon>
        <taxon>Cantharellales</taxon>
        <taxon>Ceratobasidiaceae</taxon>
        <taxon>Rhizoctonia</taxon>
    </lineage>
</organism>
<feature type="region of interest" description="Disordered" evidence="1">
    <location>
        <begin position="1"/>
        <end position="24"/>
    </location>
</feature>
<accession>A0A8H3HBH6</accession>
<sequence length="160" mass="17860">MDAMDIIPSLGHRKRSWDEEEYEPSKKRTHTWMRDRPLVTELDYPIIQQVQNIALGNSALVNDVQMITDEPARQRPMFLPPSPISRPVSPQPAVHSTTTPPVNPAVNATPSMANVARPDPARPLGPTQVGSNTKKRFAIGPRADCEKCIAREPGHYGHWL</sequence>
<proteinExistence type="predicted"/>
<dbReference type="EMBL" id="CAJMXA010003784">
    <property type="protein sequence ID" value="CAE6515531.1"/>
    <property type="molecule type" value="Genomic_DNA"/>
</dbReference>
<feature type="region of interest" description="Disordered" evidence="1">
    <location>
        <begin position="74"/>
        <end position="135"/>
    </location>
</feature>
<evidence type="ECO:0000313" key="2">
    <source>
        <dbReference type="EMBL" id="CAE6515531.1"/>
    </source>
</evidence>
<gene>
    <name evidence="2" type="ORF">RDB_LOCUS135269</name>
</gene>
<reference evidence="2" key="1">
    <citation type="submission" date="2021-01" db="EMBL/GenBank/DDBJ databases">
        <authorList>
            <person name="Kaushik A."/>
        </authorList>
    </citation>
    <scope>NUCLEOTIDE SEQUENCE</scope>
    <source>
        <strain evidence="2">AG6-10EEA</strain>
    </source>
</reference>
<dbReference type="Proteomes" id="UP000663853">
    <property type="component" value="Unassembled WGS sequence"/>
</dbReference>
<evidence type="ECO:0000256" key="1">
    <source>
        <dbReference type="SAM" id="MobiDB-lite"/>
    </source>
</evidence>
<comment type="caution">
    <text evidence="2">The sequence shown here is derived from an EMBL/GenBank/DDBJ whole genome shotgun (WGS) entry which is preliminary data.</text>
</comment>
<feature type="compositionally biased region" description="Polar residues" evidence="1">
    <location>
        <begin position="94"/>
        <end position="112"/>
    </location>
</feature>
<evidence type="ECO:0000313" key="3">
    <source>
        <dbReference type="Proteomes" id="UP000663853"/>
    </source>
</evidence>
<protein>
    <submittedName>
        <fullName evidence="2">Uncharacterized protein</fullName>
    </submittedName>
</protein>